<gene>
    <name evidence="2" type="ORF">K490DRAFT_69221</name>
</gene>
<dbReference type="PRINTS" id="PR00081">
    <property type="entry name" value="GDHRDH"/>
</dbReference>
<dbReference type="GO" id="GO:0016491">
    <property type="term" value="F:oxidoreductase activity"/>
    <property type="evidence" value="ECO:0007669"/>
    <property type="project" value="UniProtKB-KW"/>
</dbReference>
<dbReference type="SUPFAM" id="SSF51735">
    <property type="entry name" value="NAD(P)-binding Rossmann-fold domains"/>
    <property type="match status" value="1"/>
</dbReference>
<dbReference type="PANTHER" id="PTHR43157">
    <property type="entry name" value="PHOSPHATIDYLINOSITOL-GLYCAN BIOSYNTHESIS CLASS F PROTEIN-RELATED"/>
    <property type="match status" value="1"/>
</dbReference>
<proteinExistence type="predicted"/>
<sequence>MSSTSLSLGPPTETPGSLFLRSQFLSPVQWPPSTTSLCGKSAIITGSSSGLGLEASRQMLSLGLSTLVMAVRSVEKGEGIASTFRTEYPDAKIMVWSLEMESYVSIQAFVKKVETELLSLDIAILNAATQTADFTTTKTTGHEMLLQVNYLSTALLGILLLPTLKKKCSTAPGRLTIVNSGTSRGASISEPPGKPLLASFDDKTKPWDPVERYAVSKLLGHLFIVELVRHVRAEDVVVNLVDPGLVKGTDLQRGAPMLLGAFFTCMKAVMGRPVPVGASTYVDAAVLKGKESHGSLVADWKVSPFAAFVYTPEGEAVRKQLWEETLKEFEFGDVKGILEGLKK</sequence>
<dbReference type="AlphaFoldDB" id="A0A9P4LTP8"/>
<protein>
    <submittedName>
        <fullName evidence="2">NAD(P)-binding protein</fullName>
    </submittedName>
</protein>
<evidence type="ECO:0000256" key="1">
    <source>
        <dbReference type="ARBA" id="ARBA00023002"/>
    </source>
</evidence>
<name>A0A9P4LTP8_9PEZI</name>
<dbReference type="InterPro" id="IPR036291">
    <property type="entry name" value="NAD(P)-bd_dom_sf"/>
</dbReference>
<evidence type="ECO:0000313" key="2">
    <source>
        <dbReference type="EMBL" id="KAF2084032.1"/>
    </source>
</evidence>
<keyword evidence="3" id="KW-1185">Reference proteome</keyword>
<dbReference type="OrthoDB" id="542013at2759"/>
<dbReference type="EMBL" id="ML978748">
    <property type="protein sequence ID" value="KAF2084032.1"/>
    <property type="molecule type" value="Genomic_DNA"/>
</dbReference>
<dbReference type="PANTHER" id="PTHR43157:SF35">
    <property type="entry name" value="DEHYDROGENASE_REDUCTASE FAMILY PROTEIN, PUTATIVE-RELATED"/>
    <property type="match status" value="1"/>
</dbReference>
<organism evidence="2 3">
    <name type="scientific">Saccharata proteae CBS 121410</name>
    <dbReference type="NCBI Taxonomy" id="1314787"/>
    <lineage>
        <taxon>Eukaryota</taxon>
        <taxon>Fungi</taxon>
        <taxon>Dikarya</taxon>
        <taxon>Ascomycota</taxon>
        <taxon>Pezizomycotina</taxon>
        <taxon>Dothideomycetes</taxon>
        <taxon>Dothideomycetes incertae sedis</taxon>
        <taxon>Botryosphaeriales</taxon>
        <taxon>Saccharataceae</taxon>
        <taxon>Saccharata</taxon>
    </lineage>
</organism>
<dbReference type="InterPro" id="IPR002347">
    <property type="entry name" value="SDR_fam"/>
</dbReference>
<accession>A0A9P4LTP8</accession>
<comment type="caution">
    <text evidence="2">The sequence shown here is derived from an EMBL/GenBank/DDBJ whole genome shotgun (WGS) entry which is preliminary data.</text>
</comment>
<keyword evidence="1" id="KW-0560">Oxidoreductase</keyword>
<evidence type="ECO:0000313" key="3">
    <source>
        <dbReference type="Proteomes" id="UP000799776"/>
    </source>
</evidence>
<dbReference type="Gene3D" id="3.40.50.720">
    <property type="entry name" value="NAD(P)-binding Rossmann-like Domain"/>
    <property type="match status" value="1"/>
</dbReference>
<dbReference type="Proteomes" id="UP000799776">
    <property type="component" value="Unassembled WGS sequence"/>
</dbReference>
<dbReference type="Pfam" id="PF00106">
    <property type="entry name" value="adh_short"/>
    <property type="match status" value="1"/>
</dbReference>
<reference evidence="2" key="1">
    <citation type="journal article" date="2020" name="Stud. Mycol.">
        <title>101 Dothideomycetes genomes: a test case for predicting lifestyles and emergence of pathogens.</title>
        <authorList>
            <person name="Haridas S."/>
            <person name="Albert R."/>
            <person name="Binder M."/>
            <person name="Bloem J."/>
            <person name="Labutti K."/>
            <person name="Salamov A."/>
            <person name="Andreopoulos B."/>
            <person name="Baker S."/>
            <person name="Barry K."/>
            <person name="Bills G."/>
            <person name="Bluhm B."/>
            <person name="Cannon C."/>
            <person name="Castanera R."/>
            <person name="Culley D."/>
            <person name="Daum C."/>
            <person name="Ezra D."/>
            <person name="Gonzalez J."/>
            <person name="Henrissat B."/>
            <person name="Kuo A."/>
            <person name="Liang C."/>
            <person name="Lipzen A."/>
            <person name="Lutzoni F."/>
            <person name="Magnuson J."/>
            <person name="Mondo S."/>
            <person name="Nolan M."/>
            <person name="Ohm R."/>
            <person name="Pangilinan J."/>
            <person name="Park H.-J."/>
            <person name="Ramirez L."/>
            <person name="Alfaro M."/>
            <person name="Sun H."/>
            <person name="Tritt A."/>
            <person name="Yoshinaga Y."/>
            <person name="Zwiers L.-H."/>
            <person name="Turgeon B."/>
            <person name="Goodwin S."/>
            <person name="Spatafora J."/>
            <person name="Crous P."/>
            <person name="Grigoriev I."/>
        </authorList>
    </citation>
    <scope>NUCLEOTIDE SEQUENCE</scope>
    <source>
        <strain evidence="2">CBS 121410</strain>
    </source>
</reference>